<keyword evidence="2" id="KW-0812">Transmembrane</keyword>
<evidence type="ECO:0000313" key="4">
    <source>
        <dbReference type="EMBL" id="PKY05725.1"/>
    </source>
</evidence>
<dbReference type="PANTHER" id="PTHR37013:SF6">
    <property type="entry name" value="INTEGRAL MEMBRANE PROTEIN"/>
    <property type="match status" value="1"/>
</dbReference>
<dbReference type="EMBL" id="MSFM01000004">
    <property type="protein sequence ID" value="PKY05725.1"/>
    <property type="molecule type" value="Genomic_DNA"/>
</dbReference>
<evidence type="ECO:0000256" key="1">
    <source>
        <dbReference type="SAM" id="MobiDB-lite"/>
    </source>
</evidence>
<accession>A0A2I1D770</accession>
<feature type="transmembrane region" description="Helical" evidence="2">
    <location>
        <begin position="12"/>
        <end position="37"/>
    </location>
</feature>
<name>A0A2I1D770_ASPC2</name>
<dbReference type="PANTHER" id="PTHR37013">
    <property type="entry name" value="INTEGRAL MEMBRANE PROTEIN (AFU_ORTHOLOGUE AFUA_1G05950)-RELATED"/>
    <property type="match status" value="1"/>
</dbReference>
<dbReference type="VEuPathDB" id="FungiDB:P168DRAFT_289163"/>
<feature type="transmembrane region" description="Helical" evidence="2">
    <location>
        <begin position="191"/>
        <end position="216"/>
    </location>
</feature>
<keyword evidence="2" id="KW-0472">Membrane</keyword>
<keyword evidence="2" id="KW-1133">Transmembrane helix</keyword>
<feature type="transmembrane region" description="Helical" evidence="2">
    <location>
        <begin position="152"/>
        <end position="170"/>
    </location>
</feature>
<keyword evidence="5" id="KW-1185">Reference proteome</keyword>
<feature type="domain" description="DUF7703" evidence="3">
    <location>
        <begin position="13"/>
        <end position="242"/>
    </location>
</feature>
<evidence type="ECO:0000313" key="5">
    <source>
        <dbReference type="Proteomes" id="UP000234254"/>
    </source>
</evidence>
<feature type="transmembrane region" description="Helical" evidence="2">
    <location>
        <begin position="44"/>
        <end position="64"/>
    </location>
</feature>
<dbReference type="Proteomes" id="UP000234254">
    <property type="component" value="Unassembled WGS sequence"/>
</dbReference>
<dbReference type="RefSeq" id="XP_024694319.1">
    <property type="nucleotide sequence ID" value="XM_024836934.1"/>
</dbReference>
<proteinExistence type="predicted"/>
<evidence type="ECO:0000259" key="3">
    <source>
        <dbReference type="Pfam" id="PF24802"/>
    </source>
</evidence>
<comment type="caution">
    <text evidence="4">The sequence shown here is derived from an EMBL/GenBank/DDBJ whole genome shotgun (WGS) entry which is preliminary data.</text>
</comment>
<feature type="region of interest" description="Disordered" evidence="1">
    <location>
        <begin position="274"/>
        <end position="310"/>
    </location>
</feature>
<protein>
    <recommendedName>
        <fullName evidence="3">DUF7703 domain-containing protein</fullName>
    </recommendedName>
</protein>
<sequence>MEPEGPLHNGAHLAMAVFVGVAWYNVVELVNLIFLTFKRYNGMYFWSMLISTLGVCPYSVGYLMKFFKLTTATWLPVTLLTIGWWTMVTGQSFVLYSRLHLILQNARLLRILRNMIIVNAFLFHVPTTVLTFLDNLHPSAASKKGYEDMEKIQLTGFCVQEVILSGIYMWETNRMMQHNPDRVNRKTIRQLFAVNLLCILMDIALMVIEFMGLYSYQTTLKATLYSIKLKLEIAVLGRLVRLAHQHVWRSQFNGGTGRYPSFVDATKLTNPFGQANHLPPHPLSPGPLSESSGSKPRQTPIEDLDVDAMR</sequence>
<dbReference type="AlphaFoldDB" id="A0A2I1D770"/>
<gene>
    <name evidence="4" type="ORF">P168DRAFT_289163</name>
</gene>
<dbReference type="InterPro" id="IPR056120">
    <property type="entry name" value="DUF7703"/>
</dbReference>
<dbReference type="OrthoDB" id="405906at2759"/>
<evidence type="ECO:0000256" key="2">
    <source>
        <dbReference type="SAM" id="Phobius"/>
    </source>
</evidence>
<feature type="transmembrane region" description="Helical" evidence="2">
    <location>
        <begin position="76"/>
        <end position="99"/>
    </location>
</feature>
<organism evidence="4 5">
    <name type="scientific">Aspergillus campestris (strain IBT 28561)</name>
    <dbReference type="NCBI Taxonomy" id="1392248"/>
    <lineage>
        <taxon>Eukaryota</taxon>
        <taxon>Fungi</taxon>
        <taxon>Dikarya</taxon>
        <taxon>Ascomycota</taxon>
        <taxon>Pezizomycotina</taxon>
        <taxon>Eurotiomycetes</taxon>
        <taxon>Eurotiomycetidae</taxon>
        <taxon>Eurotiales</taxon>
        <taxon>Aspergillaceae</taxon>
        <taxon>Aspergillus</taxon>
        <taxon>Aspergillus subgen. Circumdati</taxon>
    </lineage>
</organism>
<dbReference type="Pfam" id="PF24802">
    <property type="entry name" value="DUF7703"/>
    <property type="match status" value="1"/>
</dbReference>
<feature type="transmembrane region" description="Helical" evidence="2">
    <location>
        <begin position="111"/>
        <end position="132"/>
    </location>
</feature>
<reference evidence="4" key="1">
    <citation type="submission" date="2016-12" db="EMBL/GenBank/DDBJ databases">
        <title>The genomes of Aspergillus section Nigri reveals drivers in fungal speciation.</title>
        <authorList>
            <consortium name="DOE Joint Genome Institute"/>
            <person name="Vesth T.C."/>
            <person name="Nybo J."/>
            <person name="Theobald S."/>
            <person name="Brandl J."/>
            <person name="Frisvad J.C."/>
            <person name="Nielsen K.F."/>
            <person name="Lyhne E.K."/>
            <person name="Kogle M.E."/>
            <person name="Kuo A."/>
            <person name="Riley R."/>
            <person name="Clum A."/>
            <person name="Nolan M."/>
            <person name="Lipzen A."/>
            <person name="Salamov A."/>
            <person name="Henrissat B."/>
            <person name="Wiebenga A."/>
            <person name="De vries R.P."/>
            <person name="Grigoriev I.V."/>
            <person name="Mortensen U.H."/>
            <person name="Andersen M.R."/>
            <person name="Baker S.E."/>
        </authorList>
    </citation>
    <scope>NUCLEOTIDE SEQUENCE</scope>
    <source>
        <strain evidence="4">IBT 28561</strain>
    </source>
</reference>
<dbReference type="GeneID" id="36544458"/>